<protein>
    <submittedName>
        <fullName evidence="2">Glycosyltransferase involved in cell wall biosynthesis</fullName>
    </submittedName>
</protein>
<dbReference type="EMBL" id="JAUSVP010000003">
    <property type="protein sequence ID" value="MDQ0446692.1"/>
    <property type="molecule type" value="Genomic_DNA"/>
</dbReference>
<dbReference type="Gene3D" id="3.90.550.10">
    <property type="entry name" value="Spore Coat Polysaccharide Biosynthesis Protein SpsA, Chain A"/>
    <property type="match status" value="1"/>
</dbReference>
<dbReference type="CDD" id="cd00761">
    <property type="entry name" value="Glyco_tranf_GTA_type"/>
    <property type="match status" value="1"/>
</dbReference>
<evidence type="ECO:0000313" key="3">
    <source>
        <dbReference type="Proteomes" id="UP001231124"/>
    </source>
</evidence>
<dbReference type="SUPFAM" id="SSF53448">
    <property type="entry name" value="Nucleotide-diphospho-sugar transferases"/>
    <property type="match status" value="1"/>
</dbReference>
<evidence type="ECO:0000313" key="2">
    <source>
        <dbReference type="EMBL" id="MDQ0446692.1"/>
    </source>
</evidence>
<dbReference type="Proteomes" id="UP001231124">
    <property type="component" value="Unassembled WGS sequence"/>
</dbReference>
<dbReference type="InterPro" id="IPR029044">
    <property type="entry name" value="Nucleotide-diphossugar_trans"/>
</dbReference>
<evidence type="ECO:0000259" key="1">
    <source>
        <dbReference type="Pfam" id="PF00535"/>
    </source>
</evidence>
<dbReference type="PANTHER" id="PTHR43685:SF2">
    <property type="entry name" value="GLYCOSYLTRANSFERASE 2-LIKE DOMAIN-CONTAINING PROTEIN"/>
    <property type="match status" value="1"/>
</dbReference>
<comment type="caution">
    <text evidence="2">The sequence shown here is derived from an EMBL/GenBank/DDBJ whole genome shotgun (WGS) entry which is preliminary data.</text>
</comment>
<name>A0ABU0HWH7_9HYPH</name>
<proteinExistence type="predicted"/>
<feature type="domain" description="Glycosyltransferase 2-like" evidence="1">
    <location>
        <begin position="1"/>
        <end position="109"/>
    </location>
</feature>
<gene>
    <name evidence="2" type="ORF">QO012_001183</name>
</gene>
<keyword evidence="3" id="KW-1185">Reference proteome</keyword>
<dbReference type="Pfam" id="PF00535">
    <property type="entry name" value="Glycos_transf_2"/>
    <property type="match status" value="1"/>
</dbReference>
<dbReference type="InterPro" id="IPR001173">
    <property type="entry name" value="Glyco_trans_2-like"/>
</dbReference>
<accession>A0ABU0HWH7</accession>
<reference evidence="2 3" key="1">
    <citation type="submission" date="2023-07" db="EMBL/GenBank/DDBJ databases">
        <title>Genomic Encyclopedia of Type Strains, Phase IV (KMG-IV): sequencing the most valuable type-strain genomes for metagenomic binning, comparative biology and taxonomic classification.</title>
        <authorList>
            <person name="Goeker M."/>
        </authorList>
    </citation>
    <scope>NUCLEOTIDE SEQUENCE [LARGE SCALE GENOMIC DNA]</scope>
    <source>
        <strain evidence="2 3">DSM 19013</strain>
    </source>
</reference>
<dbReference type="InterPro" id="IPR050834">
    <property type="entry name" value="Glycosyltransf_2"/>
</dbReference>
<dbReference type="PANTHER" id="PTHR43685">
    <property type="entry name" value="GLYCOSYLTRANSFERASE"/>
    <property type="match status" value="1"/>
</dbReference>
<sequence>MPAHDAAATVARSVESALACPECARVLVIDDASRDGTAAIVESLAGRAPGRVVLVRLAVNGGPAYARNVGLALAESDLVAFLDADDLYEPQALTVAVAALDGLADLALVRLALKPLGLDPALASHPGFGDAWTRVAFTVPSNVVVRRAVVAAAGGFPEDDLFRRHGGEDVALFQAVVRTCRVGTLFTEPGVLYRIRPDCAALKLIRACLFDILPPGIEADLPKAESVTVKIMQRLKLLSPFVRAEPGATEVRVTWSG</sequence>
<organism evidence="2 3">
    <name type="scientific">Methylobacterium aerolatum</name>
    <dbReference type="NCBI Taxonomy" id="418708"/>
    <lineage>
        <taxon>Bacteria</taxon>
        <taxon>Pseudomonadati</taxon>
        <taxon>Pseudomonadota</taxon>
        <taxon>Alphaproteobacteria</taxon>
        <taxon>Hyphomicrobiales</taxon>
        <taxon>Methylobacteriaceae</taxon>
        <taxon>Methylobacterium</taxon>
    </lineage>
</organism>